<keyword evidence="2" id="KW-1185">Reference proteome</keyword>
<sequence>MLINTASPRRSFSVPINMNLHGARRRPTREIFHPIAVQEPERRRGGGWREGERAKAQVTVSSVGEDRAVLLGFAMMAFSVLMYFVVGITLVKPHLSSDWNIEASCILVQVDVLDEWADCRGVSTVPCLMVLVNISTSEQTTHLRYDEESVLLNNKCFYIPKCQTDRKVLVDEVHKIKNALVETPGSVLRCLLEPRKYPGDAILKRKYTLCLALWSLLWPSLMLCGGALLVGLVKLNHRLTHLCTELGKEAADGRPTTTKITRGKLYQHLGCSADGLAHGGLTG</sequence>
<organism evidence="1 2">
    <name type="scientific">Dallia pectoralis</name>
    <name type="common">Alaska blackfish</name>
    <dbReference type="NCBI Taxonomy" id="75939"/>
    <lineage>
        <taxon>Eukaryota</taxon>
        <taxon>Metazoa</taxon>
        <taxon>Chordata</taxon>
        <taxon>Craniata</taxon>
        <taxon>Vertebrata</taxon>
        <taxon>Euteleostomi</taxon>
        <taxon>Actinopterygii</taxon>
        <taxon>Neopterygii</taxon>
        <taxon>Teleostei</taxon>
        <taxon>Protacanthopterygii</taxon>
        <taxon>Esociformes</taxon>
        <taxon>Umbridae</taxon>
        <taxon>Dallia</taxon>
    </lineage>
</organism>
<comment type="caution">
    <text evidence="1">The sequence shown here is derived from an EMBL/GenBank/DDBJ whole genome shotgun (WGS) entry which is preliminary data.</text>
</comment>
<dbReference type="EMBL" id="CM055732">
    <property type="protein sequence ID" value="KAJ8011245.1"/>
    <property type="molecule type" value="Genomic_DNA"/>
</dbReference>
<gene>
    <name evidence="1" type="ORF">DPEC_G00056150</name>
</gene>
<dbReference type="Proteomes" id="UP001157502">
    <property type="component" value="Chromosome 5"/>
</dbReference>
<accession>A0ACC2H6D0</accession>
<evidence type="ECO:0000313" key="2">
    <source>
        <dbReference type="Proteomes" id="UP001157502"/>
    </source>
</evidence>
<evidence type="ECO:0000313" key="1">
    <source>
        <dbReference type="EMBL" id="KAJ8011245.1"/>
    </source>
</evidence>
<protein>
    <submittedName>
        <fullName evidence="1">Uncharacterized protein</fullName>
    </submittedName>
</protein>
<name>A0ACC2H6D0_DALPE</name>
<reference evidence="1" key="1">
    <citation type="submission" date="2021-05" db="EMBL/GenBank/DDBJ databases">
        <authorList>
            <person name="Pan Q."/>
            <person name="Jouanno E."/>
            <person name="Zahm M."/>
            <person name="Klopp C."/>
            <person name="Cabau C."/>
            <person name="Louis A."/>
            <person name="Berthelot C."/>
            <person name="Parey E."/>
            <person name="Roest Crollius H."/>
            <person name="Montfort J."/>
            <person name="Robinson-Rechavi M."/>
            <person name="Bouchez O."/>
            <person name="Lampietro C."/>
            <person name="Lopez Roques C."/>
            <person name="Donnadieu C."/>
            <person name="Postlethwait J."/>
            <person name="Bobe J."/>
            <person name="Dillon D."/>
            <person name="Chandos A."/>
            <person name="von Hippel F."/>
            <person name="Guiguen Y."/>
        </authorList>
    </citation>
    <scope>NUCLEOTIDE SEQUENCE</scope>
    <source>
        <strain evidence="1">YG-Jan2019</strain>
    </source>
</reference>
<proteinExistence type="predicted"/>